<dbReference type="EMBL" id="GL732572">
    <property type="protein sequence ID" value="EFX75817.1"/>
    <property type="molecule type" value="Genomic_DNA"/>
</dbReference>
<dbReference type="AlphaFoldDB" id="E9GX61"/>
<sequence>MGFVNVVVQLALFLVFSINCQNTTGVEQREHLALETALFLTKVNTQCISYRYVPCRKHTKTTTVIYEDEEMDDPNLSESNDTSLRYDFQCVSYRFIPCREVSQNLILKVADEQERLRQTRSTYSKRLRKCEEDKNDDLSLLTTESYCLTSRLTECEISQLITLEKMKMCNKKEDILIQQMNVTENEKFVLIKDKISLTDRVSKSDENLKVCK</sequence>
<feature type="signal peptide" evidence="1">
    <location>
        <begin position="1"/>
        <end position="25"/>
    </location>
</feature>
<evidence type="ECO:0000313" key="2">
    <source>
        <dbReference type="EMBL" id="EFX75817.1"/>
    </source>
</evidence>
<evidence type="ECO:0000313" key="3">
    <source>
        <dbReference type="Proteomes" id="UP000000305"/>
    </source>
</evidence>
<dbReference type="HOGENOM" id="CLU_1300805_0_0_1"/>
<name>E9GX61_DAPPU</name>
<evidence type="ECO:0000256" key="1">
    <source>
        <dbReference type="SAM" id="SignalP"/>
    </source>
</evidence>
<feature type="chain" id="PRO_5003237820" evidence="1">
    <location>
        <begin position="26"/>
        <end position="212"/>
    </location>
</feature>
<keyword evidence="3" id="KW-1185">Reference proteome</keyword>
<dbReference type="Proteomes" id="UP000000305">
    <property type="component" value="Unassembled WGS sequence"/>
</dbReference>
<protein>
    <submittedName>
        <fullName evidence="2">Uncharacterized protein</fullName>
    </submittedName>
</protein>
<keyword evidence="1" id="KW-0732">Signal</keyword>
<dbReference type="KEGG" id="dpx:DAPPUDRAFT_322869"/>
<accession>E9GX61</accession>
<proteinExistence type="predicted"/>
<reference evidence="2 3" key="1">
    <citation type="journal article" date="2011" name="Science">
        <title>The ecoresponsive genome of Daphnia pulex.</title>
        <authorList>
            <person name="Colbourne J.K."/>
            <person name="Pfrender M.E."/>
            <person name="Gilbert D."/>
            <person name="Thomas W.K."/>
            <person name="Tucker A."/>
            <person name="Oakley T.H."/>
            <person name="Tokishita S."/>
            <person name="Aerts A."/>
            <person name="Arnold G.J."/>
            <person name="Basu M.K."/>
            <person name="Bauer D.J."/>
            <person name="Caceres C.E."/>
            <person name="Carmel L."/>
            <person name="Casola C."/>
            <person name="Choi J.H."/>
            <person name="Detter J.C."/>
            <person name="Dong Q."/>
            <person name="Dusheyko S."/>
            <person name="Eads B.D."/>
            <person name="Frohlich T."/>
            <person name="Geiler-Samerotte K.A."/>
            <person name="Gerlach D."/>
            <person name="Hatcher P."/>
            <person name="Jogdeo S."/>
            <person name="Krijgsveld J."/>
            <person name="Kriventseva E.V."/>
            <person name="Kultz D."/>
            <person name="Laforsch C."/>
            <person name="Lindquist E."/>
            <person name="Lopez J."/>
            <person name="Manak J.R."/>
            <person name="Muller J."/>
            <person name="Pangilinan J."/>
            <person name="Patwardhan R.P."/>
            <person name="Pitluck S."/>
            <person name="Pritham E.J."/>
            <person name="Rechtsteiner A."/>
            <person name="Rho M."/>
            <person name="Rogozin I.B."/>
            <person name="Sakarya O."/>
            <person name="Salamov A."/>
            <person name="Schaack S."/>
            <person name="Shapiro H."/>
            <person name="Shiga Y."/>
            <person name="Skalitzky C."/>
            <person name="Smith Z."/>
            <person name="Souvorov A."/>
            <person name="Sung W."/>
            <person name="Tang Z."/>
            <person name="Tsuchiya D."/>
            <person name="Tu H."/>
            <person name="Vos H."/>
            <person name="Wang M."/>
            <person name="Wolf Y.I."/>
            <person name="Yamagata H."/>
            <person name="Yamada T."/>
            <person name="Ye Y."/>
            <person name="Shaw J.R."/>
            <person name="Andrews J."/>
            <person name="Crease T.J."/>
            <person name="Tang H."/>
            <person name="Lucas S.M."/>
            <person name="Robertson H.M."/>
            <person name="Bork P."/>
            <person name="Koonin E.V."/>
            <person name="Zdobnov E.M."/>
            <person name="Grigoriev I.V."/>
            <person name="Lynch M."/>
            <person name="Boore J.L."/>
        </authorList>
    </citation>
    <scope>NUCLEOTIDE SEQUENCE [LARGE SCALE GENOMIC DNA]</scope>
</reference>
<organism evidence="2 3">
    <name type="scientific">Daphnia pulex</name>
    <name type="common">Water flea</name>
    <dbReference type="NCBI Taxonomy" id="6669"/>
    <lineage>
        <taxon>Eukaryota</taxon>
        <taxon>Metazoa</taxon>
        <taxon>Ecdysozoa</taxon>
        <taxon>Arthropoda</taxon>
        <taxon>Crustacea</taxon>
        <taxon>Branchiopoda</taxon>
        <taxon>Diplostraca</taxon>
        <taxon>Cladocera</taxon>
        <taxon>Anomopoda</taxon>
        <taxon>Daphniidae</taxon>
        <taxon>Daphnia</taxon>
    </lineage>
</organism>
<dbReference type="InParanoid" id="E9GX61"/>
<gene>
    <name evidence="2" type="ORF">DAPPUDRAFT_322869</name>
</gene>